<comment type="catalytic activity">
    <reaction evidence="9">
        <text>L-lysyl-[protein] + acetyl-CoA = N(6)-acetyl-L-lysyl-[protein] + CoA + H(+)</text>
        <dbReference type="Rhea" id="RHEA:45948"/>
        <dbReference type="Rhea" id="RHEA-COMP:9752"/>
        <dbReference type="Rhea" id="RHEA-COMP:10731"/>
        <dbReference type="ChEBI" id="CHEBI:15378"/>
        <dbReference type="ChEBI" id="CHEBI:29969"/>
        <dbReference type="ChEBI" id="CHEBI:57287"/>
        <dbReference type="ChEBI" id="CHEBI:57288"/>
        <dbReference type="ChEBI" id="CHEBI:61930"/>
        <dbReference type="EC" id="2.3.1.48"/>
    </reaction>
</comment>
<evidence type="ECO:0000256" key="3">
    <source>
        <dbReference type="ARBA" id="ARBA00022829"/>
    </source>
</evidence>
<evidence type="ECO:0000256" key="8">
    <source>
        <dbReference type="ARBA" id="ARBA00026144"/>
    </source>
</evidence>
<proteinExistence type="inferred from homology"/>
<sequence length="181" mass="20098">MPASTSLPLNDIIVRPLTSADVPKVIELHAHVLPIRYSRSFFLQLLVLPSRACLVAHKRTQPNNLIAFVSAAMQQPLAVYNHHLIEVQEPTPGAIAGSPTKSFVHIDPTRPRLEILTLGVLPQYQHLGLARRLIQCVTQKLLGLKPMPIADQTIIYANVSTSNEPALKFYESMGMDLEMHI</sequence>
<dbReference type="EC" id="2.3.1.48" evidence="1"/>
<dbReference type="EC" id="2.3.1.259" evidence="7"/>
<dbReference type="SUPFAM" id="SSF55729">
    <property type="entry name" value="Acyl-CoA N-acyltransferases (Nat)"/>
    <property type="match status" value="1"/>
</dbReference>
<dbReference type="STRING" id="68775.A0A5C3MGF6"/>
<dbReference type="PROSITE" id="PS51186">
    <property type="entry name" value="GNAT"/>
    <property type="match status" value="1"/>
</dbReference>
<dbReference type="Pfam" id="PF00583">
    <property type="entry name" value="Acetyltransf_1"/>
    <property type="match status" value="1"/>
</dbReference>
<name>A0A5C3MGF6_9AGAR</name>
<evidence type="ECO:0000256" key="1">
    <source>
        <dbReference type="ARBA" id="ARBA00013184"/>
    </source>
</evidence>
<keyword evidence="5 12" id="KW-0012">Acyltransferase</keyword>
<comment type="similarity">
    <text evidence="6">Belongs to the acetyltransferase family. NAA60 subfamily.</text>
</comment>
<evidence type="ECO:0000256" key="7">
    <source>
        <dbReference type="ARBA" id="ARBA00026111"/>
    </source>
</evidence>
<dbReference type="AlphaFoldDB" id="A0A5C3MGF6"/>
<dbReference type="EMBL" id="ML213590">
    <property type="protein sequence ID" value="TFK44509.1"/>
    <property type="molecule type" value="Genomic_DNA"/>
</dbReference>
<feature type="domain" description="N-acetyltransferase" evidence="11">
    <location>
        <begin position="12"/>
        <end position="181"/>
    </location>
</feature>
<evidence type="ECO:0000256" key="4">
    <source>
        <dbReference type="ARBA" id="ARBA00022853"/>
    </source>
</evidence>
<evidence type="ECO:0000256" key="9">
    <source>
        <dbReference type="ARBA" id="ARBA00048017"/>
    </source>
</evidence>
<organism evidence="12 13">
    <name type="scientific">Crucibulum laeve</name>
    <dbReference type="NCBI Taxonomy" id="68775"/>
    <lineage>
        <taxon>Eukaryota</taxon>
        <taxon>Fungi</taxon>
        <taxon>Dikarya</taxon>
        <taxon>Basidiomycota</taxon>
        <taxon>Agaricomycotina</taxon>
        <taxon>Agaricomycetes</taxon>
        <taxon>Agaricomycetidae</taxon>
        <taxon>Agaricales</taxon>
        <taxon>Agaricineae</taxon>
        <taxon>Nidulariaceae</taxon>
        <taxon>Crucibulum</taxon>
    </lineage>
</organism>
<evidence type="ECO:0000256" key="2">
    <source>
        <dbReference type="ARBA" id="ARBA00022679"/>
    </source>
</evidence>
<accession>A0A5C3MGF6</accession>
<dbReference type="GO" id="GO:0120518">
    <property type="term" value="F:protein N-terminal-methionine acetyltransferase activity"/>
    <property type="evidence" value="ECO:0007669"/>
    <property type="project" value="UniProtKB-EC"/>
</dbReference>
<keyword evidence="2 12" id="KW-0808">Transferase</keyword>
<dbReference type="InterPro" id="IPR000182">
    <property type="entry name" value="GNAT_dom"/>
</dbReference>
<keyword evidence="13" id="KW-1185">Reference proteome</keyword>
<dbReference type="GO" id="GO:0000139">
    <property type="term" value="C:Golgi membrane"/>
    <property type="evidence" value="ECO:0007669"/>
    <property type="project" value="TreeGrafter"/>
</dbReference>
<evidence type="ECO:0000256" key="5">
    <source>
        <dbReference type="ARBA" id="ARBA00023315"/>
    </source>
</evidence>
<protein>
    <recommendedName>
        <fullName evidence="8">N-alpha-acetyltransferase 60</fullName>
        <ecNumber evidence="7">2.3.1.259</ecNumber>
        <ecNumber evidence="1">2.3.1.48</ecNumber>
    </recommendedName>
</protein>
<evidence type="ECO:0000313" key="13">
    <source>
        <dbReference type="Proteomes" id="UP000308652"/>
    </source>
</evidence>
<reference evidence="12 13" key="1">
    <citation type="journal article" date="2019" name="Nat. Ecol. Evol.">
        <title>Megaphylogeny resolves global patterns of mushroom evolution.</title>
        <authorList>
            <person name="Varga T."/>
            <person name="Krizsan K."/>
            <person name="Foldi C."/>
            <person name="Dima B."/>
            <person name="Sanchez-Garcia M."/>
            <person name="Sanchez-Ramirez S."/>
            <person name="Szollosi G.J."/>
            <person name="Szarkandi J.G."/>
            <person name="Papp V."/>
            <person name="Albert L."/>
            <person name="Andreopoulos W."/>
            <person name="Angelini C."/>
            <person name="Antonin V."/>
            <person name="Barry K.W."/>
            <person name="Bougher N.L."/>
            <person name="Buchanan P."/>
            <person name="Buyck B."/>
            <person name="Bense V."/>
            <person name="Catcheside P."/>
            <person name="Chovatia M."/>
            <person name="Cooper J."/>
            <person name="Damon W."/>
            <person name="Desjardin D."/>
            <person name="Finy P."/>
            <person name="Geml J."/>
            <person name="Haridas S."/>
            <person name="Hughes K."/>
            <person name="Justo A."/>
            <person name="Karasinski D."/>
            <person name="Kautmanova I."/>
            <person name="Kiss B."/>
            <person name="Kocsube S."/>
            <person name="Kotiranta H."/>
            <person name="LaButti K.M."/>
            <person name="Lechner B.E."/>
            <person name="Liimatainen K."/>
            <person name="Lipzen A."/>
            <person name="Lukacs Z."/>
            <person name="Mihaltcheva S."/>
            <person name="Morgado L.N."/>
            <person name="Niskanen T."/>
            <person name="Noordeloos M.E."/>
            <person name="Ohm R.A."/>
            <person name="Ortiz-Santana B."/>
            <person name="Ovrebo C."/>
            <person name="Racz N."/>
            <person name="Riley R."/>
            <person name="Savchenko A."/>
            <person name="Shiryaev A."/>
            <person name="Soop K."/>
            <person name="Spirin V."/>
            <person name="Szebenyi C."/>
            <person name="Tomsovsky M."/>
            <person name="Tulloss R.E."/>
            <person name="Uehling J."/>
            <person name="Grigoriev I.V."/>
            <person name="Vagvolgyi C."/>
            <person name="Papp T."/>
            <person name="Martin F.M."/>
            <person name="Miettinen O."/>
            <person name="Hibbett D.S."/>
            <person name="Nagy L.G."/>
        </authorList>
    </citation>
    <scope>NUCLEOTIDE SEQUENCE [LARGE SCALE GENOMIC DNA]</scope>
    <source>
        <strain evidence="12 13">CBS 166.37</strain>
    </source>
</reference>
<evidence type="ECO:0000313" key="12">
    <source>
        <dbReference type="EMBL" id="TFK44509.1"/>
    </source>
</evidence>
<evidence type="ECO:0000259" key="11">
    <source>
        <dbReference type="PROSITE" id="PS51186"/>
    </source>
</evidence>
<evidence type="ECO:0000256" key="6">
    <source>
        <dbReference type="ARBA" id="ARBA00025774"/>
    </source>
</evidence>
<dbReference type="InterPro" id="IPR045141">
    <property type="entry name" value="NAA60-like"/>
</dbReference>
<dbReference type="CDD" id="cd04301">
    <property type="entry name" value="NAT_SF"/>
    <property type="match status" value="1"/>
</dbReference>
<dbReference type="OrthoDB" id="47374at2759"/>
<dbReference type="PANTHER" id="PTHR14744:SF15">
    <property type="entry name" value="N-ALPHA-ACETYLTRANSFERASE 60"/>
    <property type="match status" value="1"/>
</dbReference>
<keyword evidence="4" id="KW-0156">Chromatin regulator</keyword>
<dbReference type="GO" id="GO:0004402">
    <property type="term" value="F:histone acetyltransferase activity"/>
    <property type="evidence" value="ECO:0007669"/>
    <property type="project" value="TreeGrafter"/>
</dbReference>
<dbReference type="Gene3D" id="3.40.630.30">
    <property type="match status" value="1"/>
</dbReference>
<dbReference type="InterPro" id="IPR016181">
    <property type="entry name" value="Acyl_CoA_acyltransferase"/>
</dbReference>
<evidence type="ECO:0000256" key="10">
    <source>
        <dbReference type="ARBA" id="ARBA00048848"/>
    </source>
</evidence>
<dbReference type="Proteomes" id="UP000308652">
    <property type="component" value="Unassembled WGS sequence"/>
</dbReference>
<dbReference type="GO" id="GO:0007059">
    <property type="term" value="P:chromosome segregation"/>
    <property type="evidence" value="ECO:0007669"/>
    <property type="project" value="UniProtKB-KW"/>
</dbReference>
<keyword evidence="3" id="KW-0159">Chromosome partition</keyword>
<gene>
    <name evidence="12" type="ORF">BDQ12DRAFT_21994</name>
</gene>
<comment type="catalytic activity">
    <reaction evidence="10">
        <text>N-terminal L-methionyl-[transmembrane protein] + acetyl-CoA = N-terminal N(alpha)-acetyl-L-methionyl-[transmembrane protein] + CoA + H(+)</text>
        <dbReference type="Rhea" id="RHEA:50604"/>
        <dbReference type="Rhea" id="RHEA-COMP:12745"/>
        <dbReference type="Rhea" id="RHEA-COMP:12746"/>
        <dbReference type="ChEBI" id="CHEBI:15378"/>
        <dbReference type="ChEBI" id="CHEBI:57287"/>
        <dbReference type="ChEBI" id="CHEBI:57288"/>
        <dbReference type="ChEBI" id="CHEBI:64731"/>
        <dbReference type="ChEBI" id="CHEBI:133414"/>
        <dbReference type="EC" id="2.3.1.259"/>
    </reaction>
</comment>
<dbReference type="PANTHER" id="PTHR14744">
    <property type="entry name" value="N-ALPHA-ACETYLTRANSFERASE 60"/>
    <property type="match status" value="1"/>
</dbReference>